<dbReference type="InterPro" id="IPR050143">
    <property type="entry name" value="TRIM/RBCC"/>
</dbReference>
<reference evidence="2" key="2">
    <citation type="submission" date="2025-09" db="UniProtKB">
        <authorList>
            <consortium name="Ensembl"/>
        </authorList>
    </citation>
    <scope>IDENTIFICATION</scope>
</reference>
<dbReference type="Pfam" id="PF00622">
    <property type="entry name" value="SPRY"/>
    <property type="match status" value="1"/>
</dbReference>
<dbReference type="InterPro" id="IPR003877">
    <property type="entry name" value="SPRY_dom"/>
</dbReference>
<dbReference type="PROSITE" id="PS50188">
    <property type="entry name" value="B302_SPRY"/>
    <property type="match status" value="1"/>
</dbReference>
<sequence>MESLVLTDEPEPQLRSGLLIDQATVLGNLGHRVWEKMKTMVKYSPVILDPNTAQGNLRLSEDLSSVRHEDTQQLLPLNPERFTNYPSVLGSEGFSSGRYQWEVKVGDHSHWAVGVANESANRRARCKALPKDGLWCLMHHNNEYSDVVGNTLKLRRRPERIFIDLDCDTGIVSIYDRRDMTHLCSHQDTFTEKVYPYYSLILTLGTNCCMKLFYHLFIICKSHFRQDISFFFLSTA</sequence>
<accession>A0A8C6TNG9</accession>
<dbReference type="Ensembl" id="ENSNMLT00000026269.1">
    <property type="protein sequence ID" value="ENSNMLP00000023477.1"/>
    <property type="gene ID" value="ENSNMLG00000015110.1"/>
</dbReference>
<evidence type="ECO:0000313" key="2">
    <source>
        <dbReference type="Ensembl" id="ENSNMLP00000023477.1"/>
    </source>
</evidence>
<proteinExistence type="predicted"/>
<dbReference type="PANTHER" id="PTHR24103">
    <property type="entry name" value="E3 UBIQUITIN-PROTEIN LIGASE TRIM"/>
    <property type="match status" value="1"/>
</dbReference>
<dbReference type="InterPro" id="IPR001870">
    <property type="entry name" value="B30.2/SPRY"/>
</dbReference>
<dbReference type="InterPro" id="IPR013320">
    <property type="entry name" value="ConA-like_dom_sf"/>
</dbReference>
<protein>
    <recommendedName>
        <fullName evidence="1">B30.2/SPRY domain-containing protein</fullName>
    </recommendedName>
</protein>
<dbReference type="SMART" id="SM00589">
    <property type="entry name" value="PRY"/>
    <property type="match status" value="1"/>
</dbReference>
<dbReference type="Proteomes" id="UP000694523">
    <property type="component" value="Unplaced"/>
</dbReference>
<organism evidence="2 3">
    <name type="scientific">Neogobius melanostomus</name>
    <name type="common">round goby</name>
    <dbReference type="NCBI Taxonomy" id="47308"/>
    <lineage>
        <taxon>Eukaryota</taxon>
        <taxon>Metazoa</taxon>
        <taxon>Chordata</taxon>
        <taxon>Craniata</taxon>
        <taxon>Vertebrata</taxon>
        <taxon>Euteleostomi</taxon>
        <taxon>Actinopterygii</taxon>
        <taxon>Neopterygii</taxon>
        <taxon>Teleostei</taxon>
        <taxon>Neoteleostei</taxon>
        <taxon>Acanthomorphata</taxon>
        <taxon>Gobiaria</taxon>
        <taxon>Gobiiformes</taxon>
        <taxon>Gobioidei</taxon>
        <taxon>Gobiidae</taxon>
        <taxon>Benthophilinae</taxon>
        <taxon>Neogobiini</taxon>
        <taxon>Neogobius</taxon>
    </lineage>
</organism>
<feature type="domain" description="B30.2/SPRY" evidence="1">
    <location>
        <begin position="26"/>
        <end position="217"/>
    </location>
</feature>
<dbReference type="PRINTS" id="PR01407">
    <property type="entry name" value="BUTYPHLNCDUF"/>
</dbReference>
<dbReference type="Pfam" id="PF13765">
    <property type="entry name" value="PRY"/>
    <property type="match status" value="1"/>
</dbReference>
<dbReference type="Gene3D" id="2.60.120.920">
    <property type="match status" value="1"/>
</dbReference>
<dbReference type="InterPro" id="IPR006574">
    <property type="entry name" value="PRY"/>
</dbReference>
<dbReference type="AlphaFoldDB" id="A0A8C6TNG9"/>
<dbReference type="InterPro" id="IPR003879">
    <property type="entry name" value="Butyrophylin_SPRY"/>
</dbReference>
<evidence type="ECO:0000259" key="1">
    <source>
        <dbReference type="PROSITE" id="PS50188"/>
    </source>
</evidence>
<name>A0A8C6TNG9_9GOBI</name>
<dbReference type="SUPFAM" id="SSF49899">
    <property type="entry name" value="Concanavalin A-like lectins/glucanases"/>
    <property type="match status" value="1"/>
</dbReference>
<dbReference type="SMART" id="SM00449">
    <property type="entry name" value="SPRY"/>
    <property type="match status" value="1"/>
</dbReference>
<dbReference type="FunFam" id="2.60.120.920:FF:000004">
    <property type="entry name" value="Butyrophilin subfamily 1 member A1"/>
    <property type="match status" value="1"/>
</dbReference>
<evidence type="ECO:0000313" key="3">
    <source>
        <dbReference type="Proteomes" id="UP000694523"/>
    </source>
</evidence>
<dbReference type="InterPro" id="IPR043136">
    <property type="entry name" value="B30.2/SPRY_sf"/>
</dbReference>
<reference evidence="2" key="1">
    <citation type="submission" date="2025-08" db="UniProtKB">
        <authorList>
            <consortium name="Ensembl"/>
        </authorList>
    </citation>
    <scope>IDENTIFICATION</scope>
</reference>
<keyword evidence="3" id="KW-1185">Reference proteome</keyword>